<gene>
    <name evidence="1" type="ORF">MJA45_06305</name>
</gene>
<dbReference type="AlphaFoldDB" id="A0AA96REN2"/>
<sequence length="85" mass="9632">MSYACPVCNGFESVDALCPSCSASALDQGKIHDFFGPYSPYRPTDEMALTNGFRDAAWHQCVHVFWCPSCGETFNRMIEEWRVSR</sequence>
<dbReference type="EMBL" id="CP130318">
    <property type="protein sequence ID" value="WNQ12640.1"/>
    <property type="molecule type" value="Genomic_DNA"/>
</dbReference>
<accession>A0AA96REN2</accession>
<proteinExistence type="predicted"/>
<dbReference type="RefSeq" id="WP_315606418.1">
    <property type="nucleotide sequence ID" value="NZ_CP130318.1"/>
</dbReference>
<reference evidence="1 2" key="1">
    <citation type="submission" date="2022-02" db="EMBL/GenBank/DDBJ databases">
        <title>Paenibacillus sp. MBLB1776 Whole Genome Shotgun Sequencing.</title>
        <authorList>
            <person name="Hwang C.Y."/>
            <person name="Cho E.-S."/>
            <person name="Seo M.-J."/>
        </authorList>
    </citation>
    <scope>NUCLEOTIDE SEQUENCE [LARGE SCALE GENOMIC DNA]</scope>
    <source>
        <strain evidence="1 2">MBLB1776</strain>
    </source>
</reference>
<evidence type="ECO:0000313" key="2">
    <source>
        <dbReference type="Proteomes" id="UP001305702"/>
    </source>
</evidence>
<protein>
    <submittedName>
        <fullName evidence="1">Uncharacterized protein</fullName>
    </submittedName>
</protein>
<dbReference type="KEGG" id="paun:MJA45_06305"/>
<name>A0AA96REN2_9BACL</name>
<evidence type="ECO:0000313" key="1">
    <source>
        <dbReference type="EMBL" id="WNQ12640.1"/>
    </source>
</evidence>
<keyword evidence="2" id="KW-1185">Reference proteome</keyword>
<organism evidence="1 2">
    <name type="scientific">Paenibacillus aurantius</name>
    <dbReference type="NCBI Taxonomy" id="2918900"/>
    <lineage>
        <taxon>Bacteria</taxon>
        <taxon>Bacillati</taxon>
        <taxon>Bacillota</taxon>
        <taxon>Bacilli</taxon>
        <taxon>Bacillales</taxon>
        <taxon>Paenibacillaceae</taxon>
        <taxon>Paenibacillus</taxon>
    </lineage>
</organism>
<dbReference type="Proteomes" id="UP001305702">
    <property type="component" value="Chromosome"/>
</dbReference>